<dbReference type="STRING" id="225849.swp_0569"/>
<evidence type="ECO:0000313" key="2">
    <source>
        <dbReference type="Proteomes" id="UP000000753"/>
    </source>
</evidence>
<proteinExistence type="predicted"/>
<evidence type="ECO:0000313" key="1">
    <source>
        <dbReference type="EMBL" id="ACJ27393.1"/>
    </source>
</evidence>
<protein>
    <submittedName>
        <fullName evidence="1">Uncharacterized protein</fullName>
    </submittedName>
</protein>
<reference evidence="1 2" key="1">
    <citation type="journal article" date="2008" name="PLoS ONE">
        <title>Environmental adaptation: genomic analysis of the piezotolerant and psychrotolerant deep-sea iron reducing bacterium Shewanella piezotolerans WP3.</title>
        <authorList>
            <person name="Wang F."/>
            <person name="Wang J."/>
            <person name="Jian H."/>
            <person name="Zhang B."/>
            <person name="Li S."/>
            <person name="Wang F."/>
            <person name="Zeng X."/>
            <person name="Gao L."/>
            <person name="Bartlett D.H."/>
            <person name="Yu J."/>
            <person name="Hu S."/>
            <person name="Xiao X."/>
        </authorList>
    </citation>
    <scope>NUCLEOTIDE SEQUENCE [LARGE SCALE GENOMIC DNA]</scope>
    <source>
        <strain evidence="2">WP3 / JCM 13877</strain>
    </source>
</reference>
<name>B8CIB7_SHEPW</name>
<dbReference type="EMBL" id="CP000472">
    <property type="protein sequence ID" value="ACJ27393.1"/>
    <property type="molecule type" value="Genomic_DNA"/>
</dbReference>
<gene>
    <name evidence="1" type="ordered locus">swp_0569</name>
</gene>
<keyword evidence="2" id="KW-1185">Reference proteome</keyword>
<dbReference type="AlphaFoldDB" id="B8CIB7"/>
<organism evidence="1 2">
    <name type="scientific">Shewanella piezotolerans (strain WP3 / JCM 13877)</name>
    <dbReference type="NCBI Taxonomy" id="225849"/>
    <lineage>
        <taxon>Bacteria</taxon>
        <taxon>Pseudomonadati</taxon>
        <taxon>Pseudomonadota</taxon>
        <taxon>Gammaproteobacteria</taxon>
        <taxon>Alteromonadales</taxon>
        <taxon>Shewanellaceae</taxon>
        <taxon>Shewanella</taxon>
    </lineage>
</organism>
<dbReference type="KEGG" id="swp:swp_0569"/>
<dbReference type="Proteomes" id="UP000000753">
    <property type="component" value="Chromosome"/>
</dbReference>
<dbReference type="HOGENOM" id="CLU_3405378_0_0_6"/>
<accession>B8CIB7</accession>
<sequence length="30" mass="3085">MTLAEALDQSVSFTALGNTQSKCILVSANA</sequence>